<keyword evidence="2" id="KW-1185">Reference proteome</keyword>
<dbReference type="Proteomes" id="UP000076871">
    <property type="component" value="Unassembled WGS sequence"/>
</dbReference>
<dbReference type="RefSeq" id="XP_040766831.1">
    <property type="nucleotide sequence ID" value="XM_040908276.1"/>
</dbReference>
<accession>A0A165FK28</accession>
<dbReference type="GeneID" id="63825305"/>
<dbReference type="AlphaFoldDB" id="A0A165FK28"/>
<reference evidence="1 2" key="1">
    <citation type="journal article" date="2016" name="Mol. Biol. Evol.">
        <title>Comparative Genomics of Early-Diverging Mushroom-Forming Fungi Provides Insights into the Origins of Lignocellulose Decay Capabilities.</title>
        <authorList>
            <person name="Nagy L.G."/>
            <person name="Riley R."/>
            <person name="Tritt A."/>
            <person name="Adam C."/>
            <person name="Daum C."/>
            <person name="Floudas D."/>
            <person name="Sun H."/>
            <person name="Yadav J.S."/>
            <person name="Pangilinan J."/>
            <person name="Larsson K.H."/>
            <person name="Matsuura K."/>
            <person name="Barry K."/>
            <person name="Labutti K."/>
            <person name="Kuo R."/>
            <person name="Ohm R.A."/>
            <person name="Bhattacharya S.S."/>
            <person name="Shirouzu T."/>
            <person name="Yoshinaga Y."/>
            <person name="Martin F.M."/>
            <person name="Grigoriev I.V."/>
            <person name="Hibbett D.S."/>
        </authorList>
    </citation>
    <scope>NUCLEOTIDE SEQUENCE [LARGE SCALE GENOMIC DNA]</scope>
    <source>
        <strain evidence="1 2">93-53</strain>
    </source>
</reference>
<dbReference type="InParanoid" id="A0A165FK28"/>
<evidence type="ECO:0000313" key="1">
    <source>
        <dbReference type="EMBL" id="KZT09091.1"/>
    </source>
</evidence>
<proteinExistence type="predicted"/>
<dbReference type="OrthoDB" id="565731at2759"/>
<evidence type="ECO:0000313" key="2">
    <source>
        <dbReference type="Proteomes" id="UP000076871"/>
    </source>
</evidence>
<organism evidence="1 2">
    <name type="scientific">Laetiporus sulphureus 93-53</name>
    <dbReference type="NCBI Taxonomy" id="1314785"/>
    <lineage>
        <taxon>Eukaryota</taxon>
        <taxon>Fungi</taxon>
        <taxon>Dikarya</taxon>
        <taxon>Basidiomycota</taxon>
        <taxon>Agaricomycotina</taxon>
        <taxon>Agaricomycetes</taxon>
        <taxon>Polyporales</taxon>
        <taxon>Laetiporus</taxon>
    </lineage>
</organism>
<protein>
    <submittedName>
        <fullName evidence="1">Uncharacterized protein</fullName>
    </submittedName>
</protein>
<gene>
    <name evidence="1" type="ORF">LAESUDRAFT_722793</name>
</gene>
<sequence length="323" mass="36585">MASVLARVQRACRVPVPCSISRAAYVRRRIHQTPIALARKQKTVVAEEDDIFASADAGEDLFGSIETAQEADAISSPSIGDVKSSRKLSTKDRLKRFDDLRKFVADRIGRKPVEKLPPVRNTAWQHLFMLATTKEQMEEVVKLFPLWRDSKRVFDEQAAKVFVRRCEQLHCPTLALNVFSDHSKYGFDLPSLPVARNLLYALHDEHPLQETITLSALFGVYKLQPISSDLVSCAMLTLACFKHASPESLVIAREMVPHLQALLANTDPRSQALPPVRVTDEDREKAWLAVTLAKIEEELQKHGIEYRWLRRWREDSGHAQVSA</sequence>
<name>A0A165FK28_9APHY</name>
<feature type="non-terminal residue" evidence="1">
    <location>
        <position position="1"/>
    </location>
</feature>
<dbReference type="EMBL" id="KV427612">
    <property type="protein sequence ID" value="KZT09091.1"/>
    <property type="molecule type" value="Genomic_DNA"/>
</dbReference>